<feature type="domain" description="Ribonucleotide reductase large subunit" evidence="4">
    <location>
        <begin position="237"/>
        <end position="259"/>
    </location>
</feature>
<comment type="similarity">
    <text evidence="1">Belongs to the ribonucleoside diphosphate reductase large chain family.</text>
</comment>
<feature type="region of interest" description="Disordered" evidence="3">
    <location>
        <begin position="325"/>
        <end position="349"/>
    </location>
</feature>
<dbReference type="InterPro" id="IPR013346">
    <property type="entry name" value="NrdE_NrdA_C"/>
</dbReference>
<name>A0ABQ7JAZ5_9APIC</name>
<keyword evidence="6" id="KW-1185">Reference proteome</keyword>
<keyword evidence="2" id="KW-0215">Deoxyribonucleotide synthesis</keyword>
<evidence type="ECO:0000313" key="5">
    <source>
        <dbReference type="EMBL" id="KAF8821177.1"/>
    </source>
</evidence>
<organism evidence="5 6">
    <name type="scientific">Cardiosporidium cionae</name>
    <dbReference type="NCBI Taxonomy" id="476202"/>
    <lineage>
        <taxon>Eukaryota</taxon>
        <taxon>Sar</taxon>
        <taxon>Alveolata</taxon>
        <taxon>Apicomplexa</taxon>
        <taxon>Aconoidasida</taxon>
        <taxon>Nephromycida</taxon>
        <taxon>Cardiosporidium</taxon>
    </lineage>
</organism>
<reference evidence="5 6" key="1">
    <citation type="journal article" date="2020" name="bioRxiv">
        <title>Metabolic contributions of an alphaproteobacterial endosymbiont in the apicomplexan Cardiosporidium cionae.</title>
        <authorList>
            <person name="Hunter E.S."/>
            <person name="Paight C.J."/>
            <person name="Lane C.E."/>
        </authorList>
    </citation>
    <scope>NUCLEOTIDE SEQUENCE [LARGE SCALE GENOMIC DNA]</scope>
    <source>
        <strain evidence="5">ESH_2018</strain>
    </source>
</reference>
<evidence type="ECO:0000256" key="3">
    <source>
        <dbReference type="SAM" id="MobiDB-lite"/>
    </source>
</evidence>
<feature type="non-terminal residue" evidence="5">
    <location>
        <position position="1"/>
    </location>
</feature>
<feature type="compositionally biased region" description="Basic and acidic residues" evidence="3">
    <location>
        <begin position="325"/>
        <end position="338"/>
    </location>
</feature>
<feature type="region of interest" description="Disordered" evidence="3">
    <location>
        <begin position="527"/>
        <end position="589"/>
    </location>
</feature>
<comment type="caution">
    <text evidence="5">The sequence shown here is derived from an EMBL/GenBank/DDBJ whole genome shotgun (WGS) entry which is preliminary data.</text>
</comment>
<dbReference type="InterPro" id="IPR039718">
    <property type="entry name" value="Rrm1"/>
</dbReference>
<dbReference type="Proteomes" id="UP000823046">
    <property type="component" value="Unassembled WGS sequence"/>
</dbReference>
<dbReference type="InterPro" id="IPR000788">
    <property type="entry name" value="RNR_lg_C"/>
</dbReference>
<dbReference type="Pfam" id="PF02867">
    <property type="entry name" value="Ribonuc_red_lgC"/>
    <property type="match status" value="2"/>
</dbReference>
<dbReference type="EMBL" id="JADAQX010000219">
    <property type="protein sequence ID" value="KAF8821177.1"/>
    <property type="molecule type" value="Genomic_DNA"/>
</dbReference>
<accession>A0ABQ7JAZ5</accession>
<evidence type="ECO:0000313" key="6">
    <source>
        <dbReference type="Proteomes" id="UP000823046"/>
    </source>
</evidence>
<dbReference type="PANTHER" id="PTHR11573:SF6">
    <property type="entry name" value="RIBONUCLEOSIDE-DIPHOSPHATE REDUCTASE LARGE SUBUNIT"/>
    <property type="match status" value="1"/>
</dbReference>
<dbReference type="SUPFAM" id="SSF51998">
    <property type="entry name" value="PFL-like glycyl radical enzymes"/>
    <property type="match status" value="1"/>
</dbReference>
<proteinExistence type="inferred from homology"/>
<sequence>QWTLMCPNECPGLADVWGEEFDKLYEQYESEGRGRKSISAQSLWFTILQSQIETGNPYMVYKDACNRKSNQQNLGTIKCSNLCTEIVEYTSPDEIAVCNLASLALPKYVDKENHCFDFQKLYEVVKVVTYNLNQVIDRNYYPIKEAEYSNKRHRPVGLGVQGLADVFMLLRFPYESPEARLLNKDIFETIYFAACDASCDLAEKMGPYTTYEGSPASKGKLQFDLWDSQPQSGRWDWMKLKTRIAKYGLRNSLLVAPMPTASTSQILGLKRDGWEMNTIQSLDIFERRREEDFFIFGYVFNWESGDGERRVEMGRGEWRWEEENGERRMERGEWREENGDGENGDGEKRGLWNEDLKQTLIAHNGSIQDIPDMPADLKELYKTVWEMKQKSIIDMAVDRAIYVDQSQSLNIHMINPSFSKLSAMHFHGWHRGLKTGTYYLRTKAAADAIKFTVDSMKVRTAVAPPSASSSLSTPIRTAMKRNAPSGQEMEAKTSIHSIEGGNPPIAITPSAAVLRVSPLSTLLPFVSPSPDLSSRLRGDVENIPPTKVKTDSSSNNSPPPKKSKGADSTVCLRNRKGDTEEEGCLMCSG</sequence>
<evidence type="ECO:0000259" key="4">
    <source>
        <dbReference type="PROSITE" id="PS00089"/>
    </source>
</evidence>
<dbReference type="Gene3D" id="3.20.70.20">
    <property type="match status" value="1"/>
</dbReference>
<evidence type="ECO:0000256" key="2">
    <source>
        <dbReference type="ARBA" id="ARBA00023116"/>
    </source>
</evidence>
<dbReference type="PROSITE" id="PS00089">
    <property type="entry name" value="RIBORED_LARGE"/>
    <property type="match status" value="1"/>
</dbReference>
<evidence type="ECO:0000256" key="1">
    <source>
        <dbReference type="ARBA" id="ARBA00010406"/>
    </source>
</evidence>
<dbReference type="PRINTS" id="PR01183">
    <property type="entry name" value="RIBORDTASEM1"/>
</dbReference>
<gene>
    <name evidence="5" type="ORF">IE077_000336</name>
</gene>
<dbReference type="PANTHER" id="PTHR11573">
    <property type="entry name" value="RIBONUCLEOSIDE-DIPHOSPHATE REDUCTASE LARGE CHAIN"/>
    <property type="match status" value="1"/>
</dbReference>
<protein>
    <submittedName>
        <fullName evidence="5">Ribonucleoside-diphosphate reductase large chain</fullName>
    </submittedName>
</protein>